<dbReference type="GO" id="GO:0007265">
    <property type="term" value="P:Ras protein signal transduction"/>
    <property type="evidence" value="ECO:0007669"/>
    <property type="project" value="TreeGrafter"/>
</dbReference>
<dbReference type="Pfam" id="PF00397">
    <property type="entry name" value="WW"/>
    <property type="match status" value="2"/>
</dbReference>
<dbReference type="InterPro" id="IPR036028">
    <property type="entry name" value="SH3-like_dom_sf"/>
</dbReference>
<dbReference type="PANTHER" id="PTHR23113:SF368">
    <property type="entry name" value="CELL DIVISION CONTROL PROTEIN 25"/>
    <property type="match status" value="1"/>
</dbReference>
<feature type="region of interest" description="Disordered" evidence="5">
    <location>
        <begin position="201"/>
        <end position="242"/>
    </location>
</feature>
<dbReference type="SUPFAM" id="SSF51045">
    <property type="entry name" value="WW domain"/>
    <property type="match status" value="3"/>
</dbReference>
<feature type="domain" description="Ras-GEF" evidence="7">
    <location>
        <begin position="1039"/>
        <end position="1274"/>
    </location>
</feature>
<dbReference type="SMART" id="SM00229">
    <property type="entry name" value="RasGEFN"/>
    <property type="match status" value="1"/>
</dbReference>
<feature type="compositionally biased region" description="Low complexity" evidence="5">
    <location>
        <begin position="676"/>
        <end position="690"/>
    </location>
</feature>
<dbReference type="Proteomes" id="UP000234323">
    <property type="component" value="Unassembled WGS sequence"/>
</dbReference>
<feature type="region of interest" description="Disordered" evidence="5">
    <location>
        <begin position="455"/>
        <end position="502"/>
    </location>
</feature>
<gene>
    <name evidence="10" type="ORF">RhiirA4_473849</name>
</gene>
<keyword evidence="1 4" id="KW-0728">SH3 domain</keyword>
<dbReference type="PANTHER" id="PTHR23113">
    <property type="entry name" value="GUANINE NUCLEOTIDE EXCHANGE FACTOR"/>
    <property type="match status" value="1"/>
</dbReference>
<dbReference type="InterPro" id="IPR019804">
    <property type="entry name" value="Ras_G-nucl-exch_fac_CS"/>
</dbReference>
<dbReference type="InterPro" id="IPR056685">
    <property type="entry name" value="DUF7783"/>
</dbReference>
<feature type="region of interest" description="Disordered" evidence="5">
    <location>
        <begin position="274"/>
        <end position="302"/>
    </location>
</feature>
<accession>A0A2I1H7H2</accession>
<dbReference type="PRINTS" id="PR00452">
    <property type="entry name" value="SH3DOMAIN"/>
</dbReference>
<dbReference type="CDD" id="cd00155">
    <property type="entry name" value="RasGEF"/>
    <property type="match status" value="1"/>
</dbReference>
<feature type="compositionally biased region" description="Polar residues" evidence="5">
    <location>
        <begin position="751"/>
        <end position="763"/>
    </location>
</feature>
<dbReference type="InterPro" id="IPR036020">
    <property type="entry name" value="WW_dom_sf"/>
</dbReference>
<evidence type="ECO:0000256" key="1">
    <source>
        <dbReference type="ARBA" id="ARBA00022443"/>
    </source>
</evidence>
<dbReference type="GO" id="GO:0005085">
    <property type="term" value="F:guanyl-nucleotide exchange factor activity"/>
    <property type="evidence" value="ECO:0007669"/>
    <property type="project" value="UniProtKB-KW"/>
</dbReference>
<proteinExistence type="predicted"/>
<dbReference type="InterPro" id="IPR008937">
    <property type="entry name" value="Ras-like_GEF"/>
</dbReference>
<dbReference type="Gene3D" id="2.30.30.40">
    <property type="entry name" value="SH3 Domains"/>
    <property type="match status" value="1"/>
</dbReference>
<evidence type="ECO:0000256" key="3">
    <source>
        <dbReference type="PROSITE-ProRule" id="PRU00168"/>
    </source>
</evidence>
<dbReference type="InterPro" id="IPR001452">
    <property type="entry name" value="SH3_domain"/>
</dbReference>
<dbReference type="InterPro" id="IPR000651">
    <property type="entry name" value="Ras-like_Gua-exchang_fac_N"/>
</dbReference>
<organism evidence="10 11">
    <name type="scientific">Rhizophagus irregularis</name>
    <dbReference type="NCBI Taxonomy" id="588596"/>
    <lineage>
        <taxon>Eukaryota</taxon>
        <taxon>Fungi</taxon>
        <taxon>Fungi incertae sedis</taxon>
        <taxon>Mucoromycota</taxon>
        <taxon>Glomeromycotina</taxon>
        <taxon>Glomeromycetes</taxon>
        <taxon>Glomerales</taxon>
        <taxon>Glomeraceae</taxon>
        <taxon>Rhizophagus</taxon>
    </lineage>
</organism>
<dbReference type="Pfam" id="PF00618">
    <property type="entry name" value="RasGEF_N"/>
    <property type="match status" value="1"/>
</dbReference>
<dbReference type="Pfam" id="PF25006">
    <property type="entry name" value="DUF7783"/>
    <property type="match status" value="1"/>
</dbReference>
<evidence type="ECO:0000256" key="2">
    <source>
        <dbReference type="ARBA" id="ARBA00022658"/>
    </source>
</evidence>
<feature type="compositionally biased region" description="Polar residues" evidence="5">
    <location>
        <begin position="771"/>
        <end position="810"/>
    </location>
</feature>
<evidence type="ECO:0000313" key="11">
    <source>
        <dbReference type="Proteomes" id="UP000234323"/>
    </source>
</evidence>
<dbReference type="PROSITE" id="PS50009">
    <property type="entry name" value="RASGEF_CAT"/>
    <property type="match status" value="1"/>
</dbReference>
<dbReference type="InterPro" id="IPR036964">
    <property type="entry name" value="RASGEF_cat_dom_sf"/>
</dbReference>
<feature type="compositionally biased region" description="Polar residues" evidence="5">
    <location>
        <begin position="215"/>
        <end position="231"/>
    </location>
</feature>
<feature type="region of interest" description="Disordered" evidence="5">
    <location>
        <begin position="651"/>
        <end position="830"/>
    </location>
</feature>
<dbReference type="Pfam" id="PF00617">
    <property type="entry name" value="RasGEF"/>
    <property type="match status" value="1"/>
</dbReference>
<evidence type="ECO:0000259" key="9">
    <source>
        <dbReference type="PROSITE" id="PS50212"/>
    </source>
</evidence>
<feature type="compositionally biased region" description="Polar residues" evidence="5">
    <location>
        <begin position="697"/>
        <end position="737"/>
    </location>
</feature>
<name>A0A2I1H7H2_9GLOM</name>
<dbReference type="InterPro" id="IPR001895">
    <property type="entry name" value="RASGEF_cat_dom"/>
</dbReference>
<dbReference type="InterPro" id="IPR001202">
    <property type="entry name" value="WW_dom"/>
</dbReference>
<dbReference type="Pfam" id="PF25008">
    <property type="entry name" value="DUF7784"/>
    <property type="match status" value="1"/>
</dbReference>
<dbReference type="Gene3D" id="2.20.70.10">
    <property type="match status" value="3"/>
</dbReference>
<dbReference type="InterPro" id="IPR023578">
    <property type="entry name" value="Ras_GEF_dom_sf"/>
</dbReference>
<evidence type="ECO:0000259" key="8">
    <source>
        <dbReference type="PROSITE" id="PS50020"/>
    </source>
</evidence>
<feature type="domain" description="SH3" evidence="6">
    <location>
        <begin position="3"/>
        <end position="62"/>
    </location>
</feature>
<dbReference type="SUPFAM" id="SSF48366">
    <property type="entry name" value="Ras GEF"/>
    <property type="match status" value="1"/>
</dbReference>
<dbReference type="FunFam" id="2.30.30.40:FF:000072">
    <property type="entry name" value="Unconventional Myosin IB"/>
    <property type="match status" value="1"/>
</dbReference>
<dbReference type="PROSITE" id="PS50002">
    <property type="entry name" value="SH3"/>
    <property type="match status" value="1"/>
</dbReference>
<dbReference type="SUPFAM" id="SSF50044">
    <property type="entry name" value="SH3-domain"/>
    <property type="match status" value="1"/>
</dbReference>
<dbReference type="CDD" id="cd00201">
    <property type="entry name" value="WW"/>
    <property type="match status" value="3"/>
</dbReference>
<dbReference type="GO" id="GO:0005886">
    <property type="term" value="C:plasma membrane"/>
    <property type="evidence" value="ECO:0007669"/>
    <property type="project" value="TreeGrafter"/>
</dbReference>
<feature type="compositionally biased region" description="Low complexity" evidence="5">
    <location>
        <begin position="202"/>
        <end position="214"/>
    </location>
</feature>
<feature type="domain" description="N-terminal Ras-GEF" evidence="9">
    <location>
        <begin position="872"/>
        <end position="1002"/>
    </location>
</feature>
<dbReference type="VEuPathDB" id="FungiDB:FUN_015533"/>
<dbReference type="VEuPathDB" id="FungiDB:RhiirA1_452395"/>
<dbReference type="SMART" id="SM00456">
    <property type="entry name" value="WW"/>
    <property type="match status" value="3"/>
</dbReference>
<dbReference type="PROSITE" id="PS50020">
    <property type="entry name" value="WW_DOMAIN_2"/>
    <property type="match status" value="3"/>
</dbReference>
<evidence type="ECO:0000313" key="10">
    <source>
        <dbReference type="EMBL" id="PKY54825.1"/>
    </source>
</evidence>
<feature type="compositionally biased region" description="Polar residues" evidence="5">
    <location>
        <begin position="458"/>
        <end position="473"/>
    </location>
</feature>
<dbReference type="PROSITE" id="PS50212">
    <property type="entry name" value="RASGEF_NTER"/>
    <property type="match status" value="1"/>
</dbReference>
<dbReference type="CDD" id="cd11883">
    <property type="entry name" value="SH3_Sdc25"/>
    <property type="match status" value="1"/>
</dbReference>
<comment type="caution">
    <text evidence="10">The sequence shown here is derived from an EMBL/GenBank/DDBJ whole genome shotgun (WGS) entry which is preliminary data.</text>
</comment>
<evidence type="ECO:0000256" key="4">
    <source>
        <dbReference type="PROSITE-ProRule" id="PRU00192"/>
    </source>
</evidence>
<evidence type="ECO:0000259" key="7">
    <source>
        <dbReference type="PROSITE" id="PS50009"/>
    </source>
</evidence>
<dbReference type="Gene3D" id="1.20.870.10">
    <property type="entry name" value="Son of sevenless (SoS) protein Chain: S domain 1"/>
    <property type="match status" value="1"/>
</dbReference>
<keyword evidence="11" id="KW-1185">Reference proteome</keyword>
<feature type="compositionally biased region" description="Polar residues" evidence="5">
    <location>
        <begin position="291"/>
        <end position="302"/>
    </location>
</feature>
<dbReference type="CDD" id="cd06224">
    <property type="entry name" value="REM"/>
    <property type="match status" value="1"/>
</dbReference>
<evidence type="ECO:0000259" key="6">
    <source>
        <dbReference type="PROSITE" id="PS50002"/>
    </source>
</evidence>
<feature type="domain" description="WW" evidence="8">
    <location>
        <begin position="231"/>
        <end position="264"/>
    </location>
</feature>
<dbReference type="InterPro" id="IPR056686">
    <property type="entry name" value="DUF7784"/>
</dbReference>
<dbReference type="VEuPathDB" id="FungiDB:RhiirFUN_011387"/>
<sequence length="1291" mass="145380">MTTSVLVVRALYDFNSNDSSSLSFKRDDIIQVLTQLESGWWDGLCNGERGWFPSNYVTAYEEDDLLDDEEKLSDWIPQQTPDGEIFYYNTRTQESAWDLPIDDNDSESISTNIRDTMSSNRSLRELPENWIQRPTEDGNTYYYFNVETKEIRWTYPGSGATISDNFDVDEEKDDERIDSHVTSALVEVNQQDLENNEIADKASIASSQSSQLSSTTVDTIRQRSQQRNSIENLPPNWGQKTTPQGRVYYYNKLTDETTWSLDNIDAEGHLIRVENGNMPNGNESGDEVQHEPSSPTSLNQLDQPRKFSESSLFMLQNSNELTWDSLSQSIGIAIQNLNLAASENLKQNYTNCTNDIVESIRIMLYASGTVEKDSPAIRQDRNLKNYHRHIMASLSKLVLSTKVASGVWPPPDSAQKMRNDADEVLMAVRQFVQAAEQTVNIKRVDPKLLESATGGSWRGNNLLSTQTNGNKITNGRVPKPPSISSSVNSQDNNSAPNSPTNFTNLRPLTLDLIASLDQMSRTVNQAIQLLLNHIKKVIDTPSNLSINVSFFPQLISQTKQVVTQVGQFLPLIEEINLEELDESSLGTINEFNIVKQALYNNIAKLVIFAQSATDPLASLNALDQVLVSTNMVDKAIKDVVIAAKFLVEEKAEQEQNKQRPRRPSVVEIPPTKRRITSSYSTNSTSSNNNNALDQIVENDSSDSTENQPNPISPVSSSATTGLQTVPENDIISTNGSTLIGDVSPDEFDAQVSPTSANSANGRPTGNRARSDSTVSSKTYNDTASSLTHPPLQRSQTQPILSSSVSADYQFSPSPSPTGGNSGGTKSPRTENKVTKFFGEDVPSNLTQPNKQKEDKPWFLNYDYEPSEMIFNMESYVKGGTLNALVERLTMHDLLDSNFIATFLLTYRSFCTTDEFFDMLVKRFMIQPPENITPEELEVWQEKKQTPVRLRVFNIMKTWLETYYIDGQDSHCLERMREFATTTMHENMAFAAVSLIKVIEKRQQQPKDAVFKALVLTNSDRPPVPILPKNIKKLKFLDIDPLEISRQLTLIECKLYKKIQPVECLDKAWSKEEGGDIAANIKAMIVNSNQITGWVAESVLNQSEVKKRCLYIKHFVAVADKCRALNNFNSLTAIISGLNSAPIHRLKRTWEMVNTKTIQTLEALNKIMNSTKNFAEYREMLHSVNPPCVPFLGVYLTDLTFIEDGNPNTLKKSRQLINFSKRMKTAEVIREIQQYQSVPYNLAAVQEIQMFIKCHLQDSRDVGDLYDQSLSMEPREREDEKIARLLQESGFL</sequence>
<dbReference type="Gene3D" id="1.10.840.10">
    <property type="entry name" value="Ras guanine-nucleotide exchange factors catalytic domain"/>
    <property type="match status" value="1"/>
</dbReference>
<reference evidence="10 11" key="1">
    <citation type="submission" date="2015-10" db="EMBL/GenBank/DDBJ databases">
        <title>Genome analyses suggest a sexual origin of heterokaryosis in a supposedly ancient asexual fungus.</title>
        <authorList>
            <person name="Ropars J."/>
            <person name="Sedzielewska K."/>
            <person name="Noel J."/>
            <person name="Charron P."/>
            <person name="Farinelli L."/>
            <person name="Marton T."/>
            <person name="Kruger M."/>
            <person name="Pelin A."/>
            <person name="Brachmann A."/>
            <person name="Corradi N."/>
        </authorList>
    </citation>
    <scope>NUCLEOTIDE SEQUENCE [LARGE SCALE GENOMIC DNA]</scope>
    <source>
        <strain evidence="10 11">A4</strain>
    </source>
</reference>
<dbReference type="EMBL" id="LLXI01001698">
    <property type="protein sequence ID" value="PKY54825.1"/>
    <property type="molecule type" value="Genomic_DNA"/>
</dbReference>
<evidence type="ECO:0000256" key="5">
    <source>
        <dbReference type="SAM" id="MobiDB-lite"/>
    </source>
</evidence>
<feature type="domain" description="WW" evidence="8">
    <location>
        <begin position="124"/>
        <end position="158"/>
    </location>
</feature>
<keyword evidence="2 3" id="KW-0344">Guanine-nucleotide releasing factor</keyword>
<protein>
    <submittedName>
        <fullName evidence="10">Ras GEF</fullName>
    </submittedName>
</protein>
<dbReference type="SMART" id="SM00147">
    <property type="entry name" value="RasGEF"/>
    <property type="match status" value="1"/>
</dbReference>
<dbReference type="PROSITE" id="PS00720">
    <property type="entry name" value="RASGEF"/>
    <property type="match status" value="1"/>
</dbReference>
<dbReference type="Pfam" id="PF00018">
    <property type="entry name" value="SH3_1"/>
    <property type="match status" value="1"/>
</dbReference>
<dbReference type="SMART" id="SM00326">
    <property type="entry name" value="SH3"/>
    <property type="match status" value="1"/>
</dbReference>
<feature type="domain" description="WW" evidence="8">
    <location>
        <begin position="69"/>
        <end position="102"/>
    </location>
</feature>
<feature type="compositionally biased region" description="Polar residues" evidence="5">
    <location>
        <begin position="482"/>
        <end position="502"/>
    </location>
</feature>